<dbReference type="SUPFAM" id="SSF51735">
    <property type="entry name" value="NAD(P)-binding Rossmann-fold domains"/>
    <property type="match status" value="1"/>
</dbReference>
<proteinExistence type="predicted"/>
<keyword evidence="3" id="KW-0560">Oxidoreductase</keyword>
<accession>A0A2P2EAE5</accession>
<dbReference type="Pfam" id="PF02894">
    <property type="entry name" value="GFO_IDH_MocA_C"/>
    <property type="match status" value="1"/>
</dbReference>
<dbReference type="Proteomes" id="UP000245086">
    <property type="component" value="Unassembled WGS sequence"/>
</dbReference>
<dbReference type="Pfam" id="PF01408">
    <property type="entry name" value="GFO_IDH_MocA"/>
    <property type="match status" value="1"/>
</dbReference>
<dbReference type="EC" id="1.1.1.370" evidence="3"/>
<dbReference type="PANTHER" id="PTHR43593:SF1">
    <property type="entry name" value="INOSITOL 2-DEHYDROGENASE"/>
    <property type="match status" value="1"/>
</dbReference>
<sequence length="363" mass="39643">MSGKIRVGVIGTGMMGYEHINNLKLMPEVEITALADPTDHMLGLGKSMLGPAGSNVATFSTGEALLDANLVDAVVIASPNFTHHDVLQPVFKKGVHVLCEKPLCTTPEDAARIRDQAASHSGVFWVGMEYRFMPPATEFVTRVHRGDVGRLVMVSIREHRFPFLQKVNDWNRFSANTGGTMVEKCCHFFDLMRHIIQSEPTRVYCSGNMDVNHQDERYDGRKPDIIDNSFTVVDFANGTRAMLDLCMFAEGAEHQEEISATGDKARLDVLIPPGDMVMSPRVGFRNPKQVTRETIPVDPVALEAGSHFGATYYQQRAWIDAILTGAPVQVTAQDGLQAVRMGAAAELSAATGRAIDMAEIAGG</sequence>
<dbReference type="InterPro" id="IPR036291">
    <property type="entry name" value="NAD(P)-bd_dom_sf"/>
</dbReference>
<evidence type="ECO:0000313" key="4">
    <source>
        <dbReference type="Proteomes" id="UP000245086"/>
    </source>
</evidence>
<dbReference type="Gene3D" id="3.30.360.10">
    <property type="entry name" value="Dihydrodipicolinate Reductase, domain 2"/>
    <property type="match status" value="1"/>
</dbReference>
<dbReference type="GO" id="GO:0016491">
    <property type="term" value="F:oxidoreductase activity"/>
    <property type="evidence" value="ECO:0007669"/>
    <property type="project" value="UniProtKB-KW"/>
</dbReference>
<feature type="domain" description="Gfo/Idh/MocA-like oxidoreductase C-terminal" evidence="2">
    <location>
        <begin position="143"/>
        <end position="356"/>
    </location>
</feature>
<dbReference type="SUPFAM" id="SSF55347">
    <property type="entry name" value="Glyceraldehyde-3-phosphate dehydrogenase-like, C-terminal domain"/>
    <property type="match status" value="1"/>
</dbReference>
<gene>
    <name evidence="3" type="primary">iolX</name>
    <name evidence="3" type="ORF">PbB2_01680</name>
</gene>
<dbReference type="Gene3D" id="3.40.50.720">
    <property type="entry name" value="NAD(P)-binding Rossmann-like Domain"/>
    <property type="match status" value="1"/>
</dbReference>
<dbReference type="EMBL" id="BFBR01000004">
    <property type="protein sequence ID" value="GBF58009.1"/>
    <property type="molecule type" value="Genomic_DNA"/>
</dbReference>
<evidence type="ECO:0000259" key="1">
    <source>
        <dbReference type="Pfam" id="PF01408"/>
    </source>
</evidence>
<dbReference type="AlphaFoldDB" id="A0A2P2EAE5"/>
<name>A0A2P2EAE5_9PROT</name>
<protein>
    <submittedName>
        <fullName evidence="3">Scyllo-inositol 2-dehydrogenase (NAD(+))</fullName>
        <ecNumber evidence="3">1.1.1.370</ecNumber>
    </submittedName>
</protein>
<dbReference type="GO" id="GO:0000166">
    <property type="term" value="F:nucleotide binding"/>
    <property type="evidence" value="ECO:0007669"/>
    <property type="project" value="InterPro"/>
</dbReference>
<dbReference type="RefSeq" id="WP_192576248.1">
    <property type="nucleotide sequence ID" value="NZ_BFBR01000004.1"/>
</dbReference>
<evidence type="ECO:0000313" key="3">
    <source>
        <dbReference type="EMBL" id="GBF58009.1"/>
    </source>
</evidence>
<comment type="caution">
    <text evidence="3">The sequence shown here is derived from an EMBL/GenBank/DDBJ whole genome shotgun (WGS) entry which is preliminary data.</text>
</comment>
<dbReference type="InterPro" id="IPR000683">
    <property type="entry name" value="Gfo/Idh/MocA-like_OxRdtase_N"/>
</dbReference>
<organism evidence="3 4">
    <name type="scientific">Candidatus Phycosocius bacilliformis</name>
    <dbReference type="NCBI Taxonomy" id="1445552"/>
    <lineage>
        <taxon>Bacteria</taxon>
        <taxon>Pseudomonadati</taxon>
        <taxon>Pseudomonadota</taxon>
        <taxon>Alphaproteobacteria</taxon>
        <taxon>Caulobacterales</taxon>
        <taxon>Caulobacterales incertae sedis</taxon>
        <taxon>Candidatus Phycosocius</taxon>
    </lineage>
</organism>
<dbReference type="InterPro" id="IPR004104">
    <property type="entry name" value="Gfo/Idh/MocA-like_OxRdtase_C"/>
</dbReference>
<dbReference type="InterPro" id="IPR050424">
    <property type="entry name" value="Gfo-Idh-MocA_inositol_DH"/>
</dbReference>
<reference evidence="3" key="1">
    <citation type="journal article" date="2018" name="Genome Announc.">
        <title>Draft Genome Sequence of "Candidatus Phycosocius bacilliformis," an Alphaproteobacterial Ectosymbiont of the Hydrocarbon-Producing Green Alga Botryococcus braunii.</title>
        <authorList>
            <person name="Tanabe Y."/>
            <person name="Yamaguchi H."/>
            <person name="Watanabe M.M."/>
        </authorList>
    </citation>
    <scope>NUCLEOTIDE SEQUENCE [LARGE SCALE GENOMIC DNA]</scope>
    <source>
        <strain evidence="3">BOTRYCO-2</strain>
    </source>
</reference>
<feature type="domain" description="Gfo/Idh/MocA-like oxidoreductase N-terminal" evidence="1">
    <location>
        <begin position="5"/>
        <end position="127"/>
    </location>
</feature>
<dbReference type="PANTHER" id="PTHR43593">
    <property type="match status" value="1"/>
</dbReference>
<keyword evidence="4" id="KW-1185">Reference proteome</keyword>
<evidence type="ECO:0000259" key="2">
    <source>
        <dbReference type="Pfam" id="PF02894"/>
    </source>
</evidence>